<feature type="non-terminal residue" evidence="1">
    <location>
        <position position="473"/>
    </location>
</feature>
<keyword evidence="2" id="KW-1185">Reference proteome</keyword>
<gene>
    <name evidence="1" type="ORF">PGLA1383_LOCUS28424</name>
</gene>
<reference evidence="1" key="1">
    <citation type="submission" date="2021-02" db="EMBL/GenBank/DDBJ databases">
        <authorList>
            <person name="Dougan E. K."/>
            <person name="Rhodes N."/>
            <person name="Thang M."/>
            <person name="Chan C."/>
        </authorList>
    </citation>
    <scope>NUCLEOTIDE SEQUENCE</scope>
</reference>
<comment type="caution">
    <text evidence="1">The sequence shown here is derived from an EMBL/GenBank/DDBJ whole genome shotgun (WGS) entry which is preliminary data.</text>
</comment>
<protein>
    <submittedName>
        <fullName evidence="1">Uncharacterized protein</fullName>
    </submittedName>
</protein>
<proteinExistence type="predicted"/>
<sequence>MAGQLVVLGHGRAAQAAVLAAWQRSLLHDRLAGQALAGDELRHQLLRRRGAVVEISGKLALQGQQIAGRLELRSMLRLLLLRTLQAWRRATAAALPLQRAAPLLAARGRGAMQSYVLAQWHRALAVWLHSIIGGRLESRLSAACDEQRQKLRRRGLAAVLAMEDKNAQAVQGLLLGLWRSYVRDRRRGQLADAERQKLQLKVQRRGEQLAASLHGIGSEQALLREVASAWLRRGSARLAGRRAALELGAGCEGALLGAVMFEWCRTAVAQRRLLERNAACQDLQQRLYVRGVRLAEWRRGSGQGLLLKRRSVKAWEQAHAAARAELRAALAMRGGGPCVAPFVAWRQSMHEACLALEVGCARALMGTILSKWSRLCMDSRVAKTSKVAGHWLQEKLRLRADCLSGWHLRKGTARLMLSQIVCAWLYRAKAQRAAQAASAAILGSTFGGRALMAAAISEWLHACWALRSERNVE</sequence>
<dbReference type="EMBL" id="CAJNNV010024780">
    <property type="protein sequence ID" value="CAE8610610.1"/>
    <property type="molecule type" value="Genomic_DNA"/>
</dbReference>
<dbReference type="AlphaFoldDB" id="A0A813F7Z5"/>
<evidence type="ECO:0000313" key="2">
    <source>
        <dbReference type="Proteomes" id="UP000654075"/>
    </source>
</evidence>
<dbReference type="Proteomes" id="UP000654075">
    <property type="component" value="Unassembled WGS sequence"/>
</dbReference>
<organism evidence="1 2">
    <name type="scientific">Polarella glacialis</name>
    <name type="common">Dinoflagellate</name>
    <dbReference type="NCBI Taxonomy" id="89957"/>
    <lineage>
        <taxon>Eukaryota</taxon>
        <taxon>Sar</taxon>
        <taxon>Alveolata</taxon>
        <taxon>Dinophyceae</taxon>
        <taxon>Suessiales</taxon>
        <taxon>Suessiaceae</taxon>
        <taxon>Polarella</taxon>
    </lineage>
</organism>
<accession>A0A813F7Z5</accession>
<name>A0A813F7Z5_POLGL</name>
<evidence type="ECO:0000313" key="1">
    <source>
        <dbReference type="EMBL" id="CAE8610610.1"/>
    </source>
</evidence>